<dbReference type="OrthoDB" id="5867060at2759"/>
<feature type="transmembrane region" description="Helical" evidence="1">
    <location>
        <begin position="316"/>
        <end position="339"/>
    </location>
</feature>
<dbReference type="EMBL" id="CAJFCV020000005">
    <property type="protein sequence ID" value="CAG9123380.1"/>
    <property type="molecule type" value="Genomic_DNA"/>
</dbReference>
<dbReference type="Proteomes" id="UP000582659">
    <property type="component" value="Unassembled WGS sequence"/>
</dbReference>
<dbReference type="Proteomes" id="UP000659654">
    <property type="component" value="Unassembled WGS sequence"/>
</dbReference>
<accession>A0A7I8X6B6</accession>
<organism evidence="2 3">
    <name type="scientific">Bursaphelenchus xylophilus</name>
    <name type="common">Pinewood nematode worm</name>
    <name type="synonym">Aphelenchoides xylophilus</name>
    <dbReference type="NCBI Taxonomy" id="6326"/>
    <lineage>
        <taxon>Eukaryota</taxon>
        <taxon>Metazoa</taxon>
        <taxon>Ecdysozoa</taxon>
        <taxon>Nematoda</taxon>
        <taxon>Chromadorea</taxon>
        <taxon>Rhabditida</taxon>
        <taxon>Tylenchina</taxon>
        <taxon>Tylenchomorpha</taxon>
        <taxon>Aphelenchoidea</taxon>
        <taxon>Aphelenchoididae</taxon>
        <taxon>Bursaphelenchus</taxon>
    </lineage>
</organism>
<keyword evidence="1" id="KW-0812">Transmembrane</keyword>
<protein>
    <submittedName>
        <fullName evidence="2">(pine wood nematode) hypothetical protein</fullName>
    </submittedName>
</protein>
<keyword evidence="3" id="KW-1185">Reference proteome</keyword>
<evidence type="ECO:0000313" key="2">
    <source>
        <dbReference type="EMBL" id="CAD5231857.1"/>
    </source>
</evidence>
<feature type="transmembrane region" description="Helical" evidence="1">
    <location>
        <begin position="157"/>
        <end position="177"/>
    </location>
</feature>
<proteinExistence type="predicted"/>
<keyword evidence="1" id="KW-0472">Membrane</keyword>
<reference evidence="2" key="1">
    <citation type="submission" date="2020-09" db="EMBL/GenBank/DDBJ databases">
        <authorList>
            <person name="Kikuchi T."/>
        </authorList>
    </citation>
    <scope>NUCLEOTIDE SEQUENCE</scope>
    <source>
        <strain evidence="2">Ka4C1</strain>
    </source>
</reference>
<dbReference type="AlphaFoldDB" id="A0A7I8X6B6"/>
<evidence type="ECO:0000313" key="3">
    <source>
        <dbReference type="Proteomes" id="UP000659654"/>
    </source>
</evidence>
<feature type="transmembrane region" description="Helical" evidence="1">
    <location>
        <begin position="223"/>
        <end position="248"/>
    </location>
</feature>
<dbReference type="EMBL" id="CAJFDI010000005">
    <property type="protein sequence ID" value="CAD5231857.1"/>
    <property type="molecule type" value="Genomic_DNA"/>
</dbReference>
<sequence length="361" mass="39671">MKRSMVMMHSALYELPGIGFGGFVVNLSRKGVDQLKGFSRSQKPFLQSVSHLSSLDPGPRGPLQVVFEADRVTSVNSRGVFIVFVFTAAPLLNGQQVGTGRQSGGASATSRIHNVPVRQLGEPSLPPYQYSGRINNQDSLTDSSDTMAQRMYSNISMGLRLFILLLCIIAMILIMVAPGVCFWRTINGQQTSREICPPSNALFPMNIDRWNTALHFQMRGQNVWGQLAIIILSILIAIPPLIFSCVYYTSGHSNITWQSMASLIALIAFLIFGAVETWYATGFDHMPAFIRQIGGGTFSGCAGIPGCETGFVVKGWAAAAAFYFFCSLFYLGDLCMVYLRRENEKNQRLLITPGTAHHASF</sequence>
<feature type="transmembrane region" description="Helical" evidence="1">
    <location>
        <begin position="260"/>
        <end position="280"/>
    </location>
</feature>
<keyword evidence="1" id="KW-1133">Transmembrane helix</keyword>
<evidence type="ECO:0000256" key="1">
    <source>
        <dbReference type="SAM" id="Phobius"/>
    </source>
</evidence>
<comment type="caution">
    <text evidence="2">The sequence shown here is derived from an EMBL/GenBank/DDBJ whole genome shotgun (WGS) entry which is preliminary data.</text>
</comment>
<name>A0A7I8X6B6_BURXY</name>
<gene>
    <name evidence="2" type="ORF">BXYJ_LOCUS11951</name>
</gene>